<protein>
    <recommendedName>
        <fullName evidence="5">Cell division protein FtsL</fullName>
    </recommendedName>
</protein>
<sequence length="106" mass="12355">MSKTRTISYEHRIHLFWTFITISILSLSFYIYAINAAARHIAERQDLEKQIAEIETNLNSLEFAYIELKNNVTIELAYQYGFREARVPLYVSRTSPASLSFNTSDK</sequence>
<proteinExistence type="predicted"/>
<dbReference type="EMBL" id="MHWM01000009">
    <property type="protein sequence ID" value="OHB09165.1"/>
    <property type="molecule type" value="Genomic_DNA"/>
</dbReference>
<dbReference type="AlphaFoldDB" id="A0A1G2UIB9"/>
<keyword evidence="1" id="KW-0175">Coiled coil</keyword>
<keyword evidence="2" id="KW-1133">Transmembrane helix</keyword>
<dbReference type="Proteomes" id="UP000177096">
    <property type="component" value="Unassembled WGS sequence"/>
</dbReference>
<evidence type="ECO:0000313" key="4">
    <source>
        <dbReference type="Proteomes" id="UP000177096"/>
    </source>
</evidence>
<evidence type="ECO:0000256" key="2">
    <source>
        <dbReference type="SAM" id="Phobius"/>
    </source>
</evidence>
<organism evidence="3 4">
    <name type="scientific">Candidatus Zambryskibacteria bacterium RIFCSPLOWO2_02_FULL_39_14</name>
    <dbReference type="NCBI Taxonomy" id="1802769"/>
    <lineage>
        <taxon>Bacteria</taxon>
        <taxon>Candidatus Zambryskiibacteriota</taxon>
    </lineage>
</organism>
<keyword evidence="2" id="KW-0812">Transmembrane</keyword>
<keyword evidence="2" id="KW-0472">Membrane</keyword>
<evidence type="ECO:0000256" key="1">
    <source>
        <dbReference type="SAM" id="Coils"/>
    </source>
</evidence>
<comment type="caution">
    <text evidence="3">The sequence shown here is derived from an EMBL/GenBank/DDBJ whole genome shotgun (WGS) entry which is preliminary data.</text>
</comment>
<reference evidence="3 4" key="1">
    <citation type="journal article" date="2016" name="Nat. Commun.">
        <title>Thousands of microbial genomes shed light on interconnected biogeochemical processes in an aquifer system.</title>
        <authorList>
            <person name="Anantharaman K."/>
            <person name="Brown C.T."/>
            <person name="Hug L.A."/>
            <person name="Sharon I."/>
            <person name="Castelle C.J."/>
            <person name="Probst A.J."/>
            <person name="Thomas B.C."/>
            <person name="Singh A."/>
            <person name="Wilkins M.J."/>
            <person name="Karaoz U."/>
            <person name="Brodie E.L."/>
            <person name="Williams K.H."/>
            <person name="Hubbard S.S."/>
            <person name="Banfield J.F."/>
        </authorList>
    </citation>
    <scope>NUCLEOTIDE SEQUENCE [LARGE SCALE GENOMIC DNA]</scope>
</reference>
<feature type="coiled-coil region" evidence="1">
    <location>
        <begin position="37"/>
        <end position="71"/>
    </location>
</feature>
<evidence type="ECO:0008006" key="5">
    <source>
        <dbReference type="Google" id="ProtNLM"/>
    </source>
</evidence>
<evidence type="ECO:0000313" key="3">
    <source>
        <dbReference type="EMBL" id="OHB09165.1"/>
    </source>
</evidence>
<accession>A0A1G2UIB9</accession>
<gene>
    <name evidence="3" type="ORF">A3I86_01825</name>
</gene>
<feature type="transmembrane region" description="Helical" evidence="2">
    <location>
        <begin position="15"/>
        <end position="34"/>
    </location>
</feature>
<name>A0A1G2UIB9_9BACT</name>